<evidence type="ECO:0000256" key="6">
    <source>
        <dbReference type="ARBA" id="ARBA00022643"/>
    </source>
</evidence>
<keyword evidence="7 8" id="KW-0249">Electron transport</keyword>
<dbReference type="Proteomes" id="UP000012019">
    <property type="component" value="Unassembled WGS sequence"/>
</dbReference>
<evidence type="ECO:0000259" key="9">
    <source>
        <dbReference type="PROSITE" id="PS50902"/>
    </source>
</evidence>
<keyword evidence="11" id="KW-1185">Reference proteome</keyword>
<dbReference type="SUPFAM" id="SSF52218">
    <property type="entry name" value="Flavoproteins"/>
    <property type="match status" value="1"/>
</dbReference>
<dbReference type="PIRSF" id="PIRSF038996">
    <property type="entry name" value="FldA"/>
    <property type="match status" value="1"/>
</dbReference>
<dbReference type="eggNOG" id="COG0716">
    <property type="taxonomic scope" value="Bacteria"/>
</dbReference>
<comment type="similarity">
    <text evidence="3 8">Belongs to the flavodoxin family.</text>
</comment>
<evidence type="ECO:0000313" key="10">
    <source>
        <dbReference type="EMBL" id="EMR13657.1"/>
    </source>
</evidence>
<evidence type="ECO:0000256" key="8">
    <source>
        <dbReference type="PIRNR" id="PIRNR038996"/>
    </source>
</evidence>
<keyword evidence="4 8" id="KW-0813">Transport</keyword>
<evidence type="ECO:0000256" key="5">
    <source>
        <dbReference type="ARBA" id="ARBA00022630"/>
    </source>
</evidence>
<dbReference type="Gene3D" id="3.40.50.360">
    <property type="match status" value="1"/>
</dbReference>
<name>M7P2D6_9GAMM</name>
<gene>
    <name evidence="10" type="ORF">MPL1_03945</name>
</gene>
<keyword evidence="6 8" id="KW-0288">FMN</keyword>
<dbReference type="PATRIC" id="fig|1286106.3.peg.792"/>
<accession>M7P2D6</accession>
<dbReference type="NCBIfam" id="NF009023">
    <property type="entry name" value="PRK12359.1"/>
    <property type="match status" value="1"/>
</dbReference>
<evidence type="ECO:0000256" key="2">
    <source>
        <dbReference type="ARBA" id="ARBA00003297"/>
    </source>
</evidence>
<dbReference type="Pfam" id="PF00258">
    <property type="entry name" value="Flavodoxin_1"/>
    <property type="match status" value="1"/>
</dbReference>
<keyword evidence="5 8" id="KW-0285">Flavoprotein</keyword>
<reference evidence="10 11" key="1">
    <citation type="journal article" date="2013" name="Genome Announc.">
        <title>Draft Genome Sequence of Methylophaga lonarensis MPLT, a Haloalkaliphilic (Non-Methane-Utilizing) Methylotroph.</title>
        <authorList>
            <person name="Shetty S.A."/>
            <person name="Marathe N.P."/>
            <person name="Munot H."/>
            <person name="Antony C.P."/>
            <person name="Dhotre D.P."/>
            <person name="Murrell J.C."/>
            <person name="Shouche Y.S."/>
        </authorList>
    </citation>
    <scope>NUCLEOTIDE SEQUENCE [LARGE SCALE GENOMIC DNA]</scope>
    <source>
        <strain evidence="10 11">MPL</strain>
    </source>
</reference>
<evidence type="ECO:0000313" key="11">
    <source>
        <dbReference type="Proteomes" id="UP000012019"/>
    </source>
</evidence>
<dbReference type="STRING" id="1286106.MPL1_03945"/>
<dbReference type="NCBIfam" id="TIGR01752">
    <property type="entry name" value="flav_long"/>
    <property type="match status" value="1"/>
</dbReference>
<dbReference type="InterPro" id="IPR029039">
    <property type="entry name" value="Flavoprotein-like_sf"/>
</dbReference>
<dbReference type="PROSITE" id="PS00201">
    <property type="entry name" value="FLAVODOXIN"/>
    <property type="match status" value="1"/>
</dbReference>
<dbReference type="InterPro" id="IPR050619">
    <property type="entry name" value="Flavodoxin"/>
</dbReference>
<dbReference type="GO" id="GO:0010181">
    <property type="term" value="F:FMN binding"/>
    <property type="evidence" value="ECO:0007669"/>
    <property type="project" value="UniProtKB-UniRule"/>
</dbReference>
<dbReference type="EMBL" id="APHR01000017">
    <property type="protein sequence ID" value="EMR13657.1"/>
    <property type="molecule type" value="Genomic_DNA"/>
</dbReference>
<sequence length="175" mass="19491">MLAIIYGSTTGNTEDAAKKIQDFFGADNAELFDVKDTGLAAVEYFDTLVFAIPTWDYGEVQSDWEDVWDEIDSTDFTDKTVAMVGMGDQFAYAEWFLDAMGMLHDKVVARGAKVIGYWPVDGYDFEASKALTEDKTAFVGLALDEDCQPELTEQRVKQWCEQIKAALSEKCSVDG</sequence>
<dbReference type="GO" id="GO:0009055">
    <property type="term" value="F:electron transfer activity"/>
    <property type="evidence" value="ECO:0007669"/>
    <property type="project" value="UniProtKB-UniRule"/>
</dbReference>
<proteinExistence type="inferred from homology"/>
<dbReference type="AlphaFoldDB" id="M7P2D6"/>
<dbReference type="PANTHER" id="PTHR42809:SF3">
    <property type="entry name" value="FLAVODOXIN 2"/>
    <property type="match status" value="1"/>
</dbReference>
<comment type="function">
    <text evidence="2 8">Low-potential electron donor to a number of redox enzymes.</text>
</comment>
<dbReference type="NCBIfam" id="NF006739">
    <property type="entry name" value="PRK09267.1-5"/>
    <property type="match status" value="1"/>
</dbReference>
<dbReference type="PROSITE" id="PS50902">
    <property type="entry name" value="FLAVODOXIN_LIKE"/>
    <property type="match status" value="1"/>
</dbReference>
<evidence type="ECO:0000256" key="3">
    <source>
        <dbReference type="ARBA" id="ARBA00005267"/>
    </source>
</evidence>
<evidence type="ECO:0000256" key="4">
    <source>
        <dbReference type="ARBA" id="ARBA00022448"/>
    </source>
</evidence>
<dbReference type="OrthoDB" id="359268at2"/>
<organism evidence="10 11">
    <name type="scientific">Methylophaga lonarensis MPL</name>
    <dbReference type="NCBI Taxonomy" id="1286106"/>
    <lineage>
        <taxon>Bacteria</taxon>
        <taxon>Pseudomonadati</taxon>
        <taxon>Pseudomonadota</taxon>
        <taxon>Gammaproteobacteria</taxon>
        <taxon>Thiotrichales</taxon>
        <taxon>Piscirickettsiaceae</taxon>
        <taxon>Methylophaga</taxon>
    </lineage>
</organism>
<dbReference type="InterPro" id="IPR008254">
    <property type="entry name" value="Flavodoxin/NO_synth"/>
</dbReference>
<comment type="caution">
    <text evidence="10">The sequence shown here is derived from an EMBL/GenBank/DDBJ whole genome shotgun (WGS) entry which is preliminary data.</text>
</comment>
<comment type="cofactor">
    <cofactor evidence="1 8">
        <name>FMN</name>
        <dbReference type="ChEBI" id="CHEBI:58210"/>
    </cofactor>
</comment>
<feature type="domain" description="Flavodoxin-like" evidence="9">
    <location>
        <begin position="2"/>
        <end position="164"/>
    </location>
</feature>
<dbReference type="PANTHER" id="PTHR42809">
    <property type="entry name" value="FLAVODOXIN 2"/>
    <property type="match status" value="1"/>
</dbReference>
<protein>
    <recommendedName>
        <fullName evidence="8">Flavodoxin</fullName>
    </recommendedName>
</protein>
<evidence type="ECO:0000256" key="7">
    <source>
        <dbReference type="ARBA" id="ARBA00022982"/>
    </source>
</evidence>
<dbReference type="InterPro" id="IPR001226">
    <property type="entry name" value="Flavodoxin_CS"/>
</dbReference>
<dbReference type="InterPro" id="IPR010086">
    <property type="entry name" value="Flavodoxin_lc"/>
</dbReference>
<evidence type="ECO:0000256" key="1">
    <source>
        <dbReference type="ARBA" id="ARBA00001917"/>
    </source>
</evidence>
<dbReference type="RefSeq" id="WP_009725813.1">
    <property type="nucleotide sequence ID" value="NZ_APHR01000017.1"/>
</dbReference>